<evidence type="ECO:0000313" key="8">
    <source>
        <dbReference type="Proteomes" id="UP000219860"/>
    </source>
</evidence>
<dbReference type="SUPFAM" id="SSF81606">
    <property type="entry name" value="PP2C-like"/>
    <property type="match status" value="1"/>
</dbReference>
<evidence type="ECO:0000313" key="4">
    <source>
        <dbReference type="EMBL" id="SCN25180.1"/>
    </source>
</evidence>
<dbReference type="Proteomes" id="UP000516480">
    <property type="component" value="Chromosome 9"/>
</dbReference>
<accession>A0A122I879</accession>
<dbReference type="SMART" id="SM00332">
    <property type="entry name" value="PP2Cc"/>
    <property type="match status" value="1"/>
</dbReference>
<evidence type="ECO:0000313" key="5">
    <source>
        <dbReference type="EMBL" id="SCO60181.1"/>
    </source>
</evidence>
<dbReference type="SMR" id="A0A122I879"/>
<protein>
    <submittedName>
        <fullName evidence="2">Protein phosphatase PPM8</fullName>
        <ecNumber evidence="2">3.1.3.16</ecNumber>
    </submittedName>
</protein>
<dbReference type="InterPro" id="IPR001932">
    <property type="entry name" value="PPM-type_phosphatase-like_dom"/>
</dbReference>
<dbReference type="Proteomes" id="UP000219860">
    <property type="component" value="Chromosome 9"/>
</dbReference>
<feature type="domain" description="PPM-type phosphatase" evidence="1">
    <location>
        <begin position="242"/>
        <end position="576"/>
    </location>
</feature>
<dbReference type="Proteomes" id="UP000220214">
    <property type="component" value="Chromosome 9"/>
</dbReference>
<dbReference type="EC" id="3.1.3.16" evidence="2"/>
<dbReference type="OMA" id="NIHNANQ"/>
<reference evidence="2 7" key="1">
    <citation type="submission" date="2016-02" db="EMBL/GenBank/DDBJ databases">
        <authorList>
            <consortium name="Pathogen Informatics"/>
        </authorList>
    </citation>
    <scope>NUCLEOTIDE SEQUENCE [LARGE SCALE GENOMIC DNA]</scope>
    <source>
        <strain evidence="2 7">K173</strain>
        <strain evidence="3 11">NK65 ny</strain>
        <strain evidence="4 10">NK65e</strain>
        <strain evidence="6 8">SP11 Antwerpcl1</strain>
        <strain evidence="5 9">SP11 RLL</strain>
    </source>
</reference>
<dbReference type="PROSITE" id="PS51746">
    <property type="entry name" value="PPM_2"/>
    <property type="match status" value="1"/>
</dbReference>
<evidence type="ECO:0000313" key="11">
    <source>
        <dbReference type="Proteomes" id="UP000516480"/>
    </source>
</evidence>
<dbReference type="PANTHER" id="PTHR13832:SF792">
    <property type="entry name" value="GM14286P"/>
    <property type="match status" value="1"/>
</dbReference>
<dbReference type="EMBL" id="LT608273">
    <property type="protein sequence ID" value="SCO60181.1"/>
    <property type="molecule type" value="Genomic_DNA"/>
</dbReference>
<dbReference type="VEuPathDB" id="PlasmoDB:PBANKA_0913400"/>
<dbReference type="EMBL" id="LT608257">
    <property type="protein sequence ID" value="SCO61778.1"/>
    <property type="molecule type" value="Genomic_DNA"/>
</dbReference>
<name>A0A122I879_PLABE</name>
<dbReference type="InterPro" id="IPR036457">
    <property type="entry name" value="PPM-type-like_dom_sf"/>
</dbReference>
<evidence type="ECO:0000313" key="10">
    <source>
        <dbReference type="Proteomes" id="UP000220214"/>
    </source>
</evidence>
<sequence length="577" mass="66194">MGGLCHELRLWKRISSKSVLLCLAILIISILVDNNNVLCQEKKTKKTITKSSKMDQIGKYKPIKYTSTGIIYDDLFAPYAKDENMMDNSFTNHLIYPNVIIDNHEDYKEYIKKQYMTCGSSSLIFEEVDDLNSPFLRKNDSNIYMTQWAANNPIEDRCYVSVIDLNEIELKPLKGTYTPKKSLQALFIKDFDELATNKMDNFIKFYKEHVETNKVMTPLPSHYTLDDDIDIFYDDNMHEPLSSHKSSSSIDAGKDAEDIYGLKDNQFIFSSVMDGHGGSTIADLLKRWLPVYVKKNLMEKIINGKLKPRDIISSIENAHVELDQDLLELNLDFNEERINYNASGSCALSVLMDKHSYYVSNVGDSRSILLRSDSFVVLNNTHNISEAEEKEKLIKEHPEDKKLILAKVTKNTVFPEVNQAIMPNSERCGPLGLFRPVRKQPTYIKGLLQCTRSFGDFFLKDKRFATKYIKKGSNFQEPFTFPYITSRPEVHAIRRTKADRYLVLVSDGVSNDLNDFNIYEIVNNFGFSIQEAAKILIGASIENHSSYAAFDRIMLASIEPNKRMYHDDSTVVILKLF</sequence>
<dbReference type="Proteomes" id="UP000069549">
    <property type="component" value="Chromosome 9"/>
</dbReference>
<evidence type="ECO:0000313" key="7">
    <source>
        <dbReference type="Proteomes" id="UP000069549"/>
    </source>
</evidence>
<proteinExistence type="predicted"/>
<evidence type="ECO:0000313" key="3">
    <source>
        <dbReference type="EMBL" id="SCM21942.1"/>
    </source>
</evidence>
<evidence type="ECO:0000313" key="2">
    <source>
        <dbReference type="EMBL" id="CXI41595.1"/>
    </source>
</evidence>
<dbReference type="Pfam" id="PF00481">
    <property type="entry name" value="PP2C"/>
    <property type="match status" value="2"/>
</dbReference>
<dbReference type="PANTHER" id="PTHR13832">
    <property type="entry name" value="PROTEIN PHOSPHATASE 2C"/>
    <property type="match status" value="1"/>
</dbReference>
<dbReference type="EMBL" id="LT160029">
    <property type="protein sequence ID" value="CXI41595.1"/>
    <property type="molecule type" value="Genomic_DNA"/>
</dbReference>
<evidence type="ECO:0000259" key="1">
    <source>
        <dbReference type="PROSITE" id="PS51746"/>
    </source>
</evidence>
<dbReference type="EMBL" id="LT608145">
    <property type="protein sequence ID" value="SCM21942.1"/>
    <property type="molecule type" value="Genomic_DNA"/>
</dbReference>
<dbReference type="EMBL" id="LT614635">
    <property type="protein sequence ID" value="SCN25180.1"/>
    <property type="molecule type" value="Genomic_DNA"/>
</dbReference>
<evidence type="ECO:0000313" key="6">
    <source>
        <dbReference type="EMBL" id="SCO61778.1"/>
    </source>
</evidence>
<dbReference type="CDD" id="cd00143">
    <property type="entry name" value="PP2Cc"/>
    <property type="match status" value="1"/>
</dbReference>
<dbReference type="GO" id="GO:0004722">
    <property type="term" value="F:protein serine/threonine phosphatase activity"/>
    <property type="evidence" value="ECO:0007669"/>
    <property type="project" value="UniProtKB-EC"/>
</dbReference>
<organism evidence="2 7">
    <name type="scientific">Plasmodium berghei</name>
    <dbReference type="NCBI Taxonomy" id="5821"/>
    <lineage>
        <taxon>Eukaryota</taxon>
        <taxon>Sar</taxon>
        <taxon>Alveolata</taxon>
        <taxon>Apicomplexa</taxon>
        <taxon>Aconoidasida</taxon>
        <taxon>Haemosporida</taxon>
        <taxon>Plasmodiidae</taxon>
        <taxon>Plasmodium</taxon>
        <taxon>Plasmodium (Vinckeia)</taxon>
    </lineage>
</organism>
<dbReference type="AlphaFoldDB" id="A0A122I879"/>
<keyword evidence="2" id="KW-0378">Hydrolase</keyword>
<dbReference type="InterPro" id="IPR015655">
    <property type="entry name" value="PP2C"/>
</dbReference>
<gene>
    <name evidence="2" type="primary">PPM8</name>
    <name evidence="2" type="ORF">PBK173_000193800</name>
    <name evidence="4" type="ORF">PBNK65E_000185600</name>
    <name evidence="3" type="ORF">PBNK65NY_000184800</name>
    <name evidence="6" type="ORF">PBSP11A_000184600</name>
    <name evidence="5" type="ORF">PBSP11RLL_000184700</name>
</gene>
<dbReference type="Gene3D" id="3.60.40.10">
    <property type="entry name" value="PPM-type phosphatase domain"/>
    <property type="match status" value="1"/>
</dbReference>
<dbReference type="OrthoDB" id="420076at2759"/>
<dbReference type="Proteomes" id="UP000219974">
    <property type="component" value="Chromosome 9"/>
</dbReference>
<evidence type="ECO:0000313" key="9">
    <source>
        <dbReference type="Proteomes" id="UP000219974"/>
    </source>
</evidence>